<dbReference type="Proteomes" id="UP000282312">
    <property type="component" value="Unassembled WGS sequence"/>
</dbReference>
<protein>
    <recommendedName>
        <fullName evidence="5">DUF4760 domain-containing protein</fullName>
    </recommendedName>
</protein>
<keyword evidence="2" id="KW-1133">Transmembrane helix</keyword>
<feature type="transmembrane region" description="Helical" evidence="2">
    <location>
        <begin position="12"/>
        <end position="28"/>
    </location>
</feature>
<sequence>MTALWEQAPTFVGVAVGALLSFTLSALADRARWRRDVGIRWDPQRMTVYAEYAFAVREMYQIVLAVATRHGYGQGPPRRVASDVDTAIAEAEADRAARFEAVLLVGSPRTVAAARRWHQAVWHLECFACGRLAGQAEWDAAMREFGESRADYYRAARRELGIEGGLPRTSTPAWKAALAQRAAQPVGSAVAGDATRGAGSAPGEEP</sequence>
<accession>A0A3N9WQL1</accession>
<evidence type="ECO:0008006" key="5">
    <source>
        <dbReference type="Google" id="ProtNLM"/>
    </source>
</evidence>
<evidence type="ECO:0000313" key="4">
    <source>
        <dbReference type="Proteomes" id="UP000282312"/>
    </source>
</evidence>
<keyword evidence="2" id="KW-0472">Membrane</keyword>
<feature type="region of interest" description="Disordered" evidence="1">
    <location>
        <begin position="184"/>
        <end position="206"/>
    </location>
</feature>
<reference evidence="3 4" key="1">
    <citation type="submission" date="2018-05" db="EMBL/GenBank/DDBJ databases">
        <title>Micromonospora from Atacama Desert.</title>
        <authorList>
            <person name="Carro L."/>
            <person name="Goodfellow M."/>
            <person name="Klenk H.-P."/>
        </authorList>
    </citation>
    <scope>NUCLEOTIDE SEQUENCE [LARGE SCALE GENOMIC DNA]</scope>
    <source>
        <strain evidence="3 4">LB39</strain>
    </source>
</reference>
<dbReference type="EMBL" id="QGSZ01000198">
    <property type="protein sequence ID" value="RQX03050.1"/>
    <property type="molecule type" value="Genomic_DNA"/>
</dbReference>
<evidence type="ECO:0000256" key="1">
    <source>
        <dbReference type="SAM" id="MobiDB-lite"/>
    </source>
</evidence>
<organism evidence="3 4">
    <name type="scientific">Micromonospora inaquosa</name>
    <dbReference type="NCBI Taxonomy" id="2203716"/>
    <lineage>
        <taxon>Bacteria</taxon>
        <taxon>Bacillati</taxon>
        <taxon>Actinomycetota</taxon>
        <taxon>Actinomycetes</taxon>
        <taxon>Micromonosporales</taxon>
        <taxon>Micromonosporaceae</taxon>
        <taxon>Micromonospora</taxon>
    </lineage>
</organism>
<name>A0A3N9WQL1_9ACTN</name>
<dbReference type="AlphaFoldDB" id="A0A3N9WQL1"/>
<comment type="caution">
    <text evidence="3">The sequence shown here is derived from an EMBL/GenBank/DDBJ whole genome shotgun (WGS) entry which is preliminary data.</text>
</comment>
<gene>
    <name evidence="3" type="ORF">DLJ59_13940</name>
</gene>
<keyword evidence="4" id="KW-1185">Reference proteome</keyword>
<dbReference type="RefSeq" id="WP_124772928.1">
    <property type="nucleotide sequence ID" value="NZ_JBEZFR010000013.1"/>
</dbReference>
<proteinExistence type="predicted"/>
<evidence type="ECO:0000256" key="2">
    <source>
        <dbReference type="SAM" id="Phobius"/>
    </source>
</evidence>
<keyword evidence="2" id="KW-0812">Transmembrane</keyword>
<evidence type="ECO:0000313" key="3">
    <source>
        <dbReference type="EMBL" id="RQX03050.1"/>
    </source>
</evidence>
<dbReference type="OrthoDB" id="3401121at2"/>